<comment type="caution">
    <text evidence="1">The sequence shown here is derived from an EMBL/GenBank/DDBJ whole genome shotgun (WGS) entry which is preliminary data.</text>
</comment>
<sequence>MFSNSSRRTAEWYLTHIYKFSDADDSPAGHGMVILLDLSLPPNEPTLSVLAAEDTIAECLMIIIITV</sequence>
<organism evidence="1 2">
    <name type="scientific">Fusarium pseudograminearum (strain CS3096)</name>
    <name type="common">Wheat and barley crown-rot fungus</name>
    <dbReference type="NCBI Taxonomy" id="1028729"/>
    <lineage>
        <taxon>Eukaryota</taxon>
        <taxon>Fungi</taxon>
        <taxon>Dikarya</taxon>
        <taxon>Ascomycota</taxon>
        <taxon>Pezizomycotina</taxon>
        <taxon>Sordariomycetes</taxon>
        <taxon>Hypocreomycetidae</taxon>
        <taxon>Hypocreales</taxon>
        <taxon>Nectriaceae</taxon>
        <taxon>Fusarium</taxon>
    </lineage>
</organism>
<accession>K3VDY0</accession>
<dbReference type="KEGG" id="fpu:FPSE_07521"/>
<proteinExistence type="predicted"/>
<dbReference type="RefSeq" id="XP_009258914.1">
    <property type="nucleotide sequence ID" value="XM_009260639.1"/>
</dbReference>
<dbReference type="HOGENOM" id="CLU_2812483_0_0_1"/>
<name>K3VDY0_FUSPC</name>
<reference evidence="1 2" key="1">
    <citation type="journal article" date="2012" name="PLoS Pathog.">
        <title>Comparative pathogenomics reveals horizontally acquired novel virulence genes in fungi infecting cereal hosts.</title>
        <authorList>
            <person name="Gardiner D.M."/>
            <person name="McDonald M.C."/>
            <person name="Covarelli L."/>
            <person name="Solomon P.S."/>
            <person name="Rusu A.G."/>
            <person name="Marshall M."/>
            <person name="Kazan K."/>
            <person name="Chakraborty S."/>
            <person name="McDonald B.A."/>
            <person name="Manners J.M."/>
        </authorList>
    </citation>
    <scope>NUCLEOTIDE SEQUENCE [LARGE SCALE GENOMIC DNA]</scope>
    <source>
        <strain evidence="1 2">CS3096</strain>
    </source>
</reference>
<evidence type="ECO:0000313" key="1">
    <source>
        <dbReference type="EMBL" id="EKJ72292.1"/>
    </source>
</evidence>
<evidence type="ECO:0000313" key="2">
    <source>
        <dbReference type="Proteomes" id="UP000007978"/>
    </source>
</evidence>
<dbReference type="EMBL" id="AFNW01000197">
    <property type="protein sequence ID" value="EKJ72292.1"/>
    <property type="molecule type" value="Genomic_DNA"/>
</dbReference>
<protein>
    <submittedName>
        <fullName evidence="1">Uncharacterized protein</fullName>
    </submittedName>
</protein>
<dbReference type="GeneID" id="20366139"/>
<dbReference type="Proteomes" id="UP000007978">
    <property type="component" value="Chromosome 2"/>
</dbReference>
<keyword evidence="2" id="KW-1185">Reference proteome</keyword>
<gene>
    <name evidence="1" type="ORF">FPSE_07521</name>
</gene>
<dbReference type="AlphaFoldDB" id="K3VDY0"/>